<organism evidence="1 2">
    <name type="scientific">Trichonephila inaurata madagascariensis</name>
    <dbReference type="NCBI Taxonomy" id="2747483"/>
    <lineage>
        <taxon>Eukaryota</taxon>
        <taxon>Metazoa</taxon>
        <taxon>Ecdysozoa</taxon>
        <taxon>Arthropoda</taxon>
        <taxon>Chelicerata</taxon>
        <taxon>Arachnida</taxon>
        <taxon>Araneae</taxon>
        <taxon>Araneomorphae</taxon>
        <taxon>Entelegynae</taxon>
        <taxon>Araneoidea</taxon>
        <taxon>Nephilidae</taxon>
        <taxon>Trichonephila</taxon>
        <taxon>Trichonephila inaurata</taxon>
    </lineage>
</organism>
<reference evidence="1" key="1">
    <citation type="submission" date="2020-08" db="EMBL/GenBank/DDBJ databases">
        <title>Multicomponent nature underlies the extraordinary mechanical properties of spider dragline silk.</title>
        <authorList>
            <person name="Kono N."/>
            <person name="Nakamura H."/>
            <person name="Mori M."/>
            <person name="Yoshida Y."/>
            <person name="Ohtoshi R."/>
            <person name="Malay A.D."/>
            <person name="Moran D.A.P."/>
            <person name="Tomita M."/>
            <person name="Numata K."/>
            <person name="Arakawa K."/>
        </authorList>
    </citation>
    <scope>NUCLEOTIDE SEQUENCE</scope>
</reference>
<protein>
    <submittedName>
        <fullName evidence="1">Uncharacterized protein</fullName>
    </submittedName>
</protein>
<accession>A0A8X6YB28</accession>
<comment type="caution">
    <text evidence="1">The sequence shown here is derived from an EMBL/GenBank/DDBJ whole genome shotgun (WGS) entry which is preliminary data.</text>
</comment>
<keyword evidence="2" id="KW-1185">Reference proteome</keyword>
<sequence>MSSRKIDIRDWEIYGIYGRNVRLVATRTGTTHDVTAIGSRNGILLSPHPASPGFRWVPNATSKPIILQSAVVPRWVKSETRTATGAVLSLLLGPTFIRPMHILINPVKRTQLLSHCPPVGPLFCAKVRDSGLPDSLATDKICIFLEWTLLLIELLIYRSAVIPLLAVVCSLEKVSVVLIP</sequence>
<proteinExistence type="predicted"/>
<dbReference type="EMBL" id="BMAV01016908">
    <property type="protein sequence ID" value="GFY68169.1"/>
    <property type="molecule type" value="Genomic_DNA"/>
</dbReference>
<name>A0A8X6YB28_9ARAC</name>
<gene>
    <name evidence="1" type="ORF">TNIN_287961</name>
</gene>
<dbReference type="Proteomes" id="UP000886998">
    <property type="component" value="Unassembled WGS sequence"/>
</dbReference>
<evidence type="ECO:0000313" key="2">
    <source>
        <dbReference type="Proteomes" id="UP000886998"/>
    </source>
</evidence>
<dbReference type="OrthoDB" id="10461280at2759"/>
<evidence type="ECO:0000313" key="1">
    <source>
        <dbReference type="EMBL" id="GFY68169.1"/>
    </source>
</evidence>
<dbReference type="AlphaFoldDB" id="A0A8X6YB28"/>